<name>A0AC61RSW6_9FIRM</name>
<comment type="caution">
    <text evidence="1">The sequence shown here is derived from an EMBL/GenBank/DDBJ whole genome shotgun (WGS) entry which is preliminary data.</text>
</comment>
<keyword evidence="2" id="KW-1185">Reference proteome</keyword>
<dbReference type="Proteomes" id="UP000304953">
    <property type="component" value="Unassembled WGS sequence"/>
</dbReference>
<accession>A0AC61RSW6</accession>
<evidence type="ECO:0000313" key="1">
    <source>
        <dbReference type="EMBL" id="TGY93456.1"/>
    </source>
</evidence>
<proteinExistence type="predicted"/>
<evidence type="ECO:0000313" key="2">
    <source>
        <dbReference type="Proteomes" id="UP000304953"/>
    </source>
</evidence>
<dbReference type="EMBL" id="SRYA01000044">
    <property type="protein sequence ID" value="TGY93456.1"/>
    <property type="molecule type" value="Genomic_DNA"/>
</dbReference>
<organism evidence="1 2">
    <name type="scientific">Petralouisia muris</name>
    <dbReference type="NCBI Taxonomy" id="3032872"/>
    <lineage>
        <taxon>Bacteria</taxon>
        <taxon>Bacillati</taxon>
        <taxon>Bacillota</taxon>
        <taxon>Clostridia</taxon>
        <taxon>Lachnospirales</taxon>
        <taxon>Lachnospiraceae</taxon>
        <taxon>Petralouisia</taxon>
    </lineage>
</organism>
<gene>
    <name evidence="1" type="ORF">E5329_18740</name>
</gene>
<sequence length="102" mass="11369">MQIISEYSFAIIGVLGALAFMVSLITELLKDMPGIKKLPTKAFVILVSLVVTVAALLIYVAYAHAMLLWYYVALAVFAAFVVAYIAMYGWDTLKELKDRFVK</sequence>
<protein>
    <submittedName>
        <fullName evidence="1">Ribonuclease</fullName>
    </submittedName>
</protein>
<reference evidence="1" key="1">
    <citation type="submission" date="2019-04" db="EMBL/GenBank/DDBJ databases">
        <title>Microbes associate with the intestines of laboratory mice.</title>
        <authorList>
            <person name="Navarre W."/>
            <person name="Wong E."/>
            <person name="Huang K."/>
            <person name="Tropini C."/>
            <person name="Ng K."/>
            <person name="Yu B."/>
        </authorList>
    </citation>
    <scope>NUCLEOTIDE SEQUENCE</scope>
    <source>
        <strain evidence="1">NM01_1-7b</strain>
    </source>
</reference>